<evidence type="ECO:0000313" key="6">
    <source>
        <dbReference type="Proteomes" id="UP000001551"/>
    </source>
</evidence>
<dbReference type="HOGENOM" id="CLU_136230_2_0_9"/>
<dbReference type="STRING" id="663278.Ethha_2758"/>
<dbReference type="InterPro" id="IPR050399">
    <property type="entry name" value="HPr"/>
</dbReference>
<dbReference type="GO" id="GO:0016740">
    <property type="term" value="F:transferase activity"/>
    <property type="evidence" value="ECO:0007669"/>
    <property type="project" value="UniProtKB-KW"/>
</dbReference>
<dbReference type="PANTHER" id="PTHR33705:SF2">
    <property type="entry name" value="PHOSPHOCARRIER PROTEIN NPR"/>
    <property type="match status" value="1"/>
</dbReference>
<sequence length="89" mass="9691">MMITKEFTITGAHGFHLRPAQVLVKTVTKFQSNVIMEKADGTQANAKSLLNVMTLGLEQGQNVTVKVHGPDENQAMQAIGEQFACNFGE</sequence>
<evidence type="ECO:0000256" key="3">
    <source>
        <dbReference type="ARBA" id="ARBA00022683"/>
    </source>
</evidence>
<keyword evidence="6" id="KW-1185">Reference proteome</keyword>
<dbReference type="RefSeq" id="WP_013486593.1">
    <property type="nucleotide sequence ID" value="NC_014828.1"/>
</dbReference>
<dbReference type="eggNOG" id="COG1925">
    <property type="taxonomic scope" value="Bacteria"/>
</dbReference>
<evidence type="ECO:0000256" key="2">
    <source>
        <dbReference type="ARBA" id="ARBA00022490"/>
    </source>
</evidence>
<dbReference type="KEGG" id="eha:Ethha_2758"/>
<dbReference type="InterPro" id="IPR035895">
    <property type="entry name" value="HPr-like_sf"/>
</dbReference>
<dbReference type="PROSITE" id="PS51350">
    <property type="entry name" value="PTS_HPR_DOM"/>
    <property type="match status" value="1"/>
</dbReference>
<evidence type="ECO:0000259" key="4">
    <source>
        <dbReference type="PROSITE" id="PS51350"/>
    </source>
</evidence>
<dbReference type="PANTHER" id="PTHR33705">
    <property type="entry name" value="PHOSPHOCARRIER PROTEIN HPR"/>
    <property type="match status" value="1"/>
</dbReference>
<keyword evidence="3" id="KW-0598">Phosphotransferase system</keyword>
<dbReference type="InterPro" id="IPR002114">
    <property type="entry name" value="PTS_HPr_Ser_P_site"/>
</dbReference>
<dbReference type="GO" id="GO:0005737">
    <property type="term" value="C:cytoplasm"/>
    <property type="evidence" value="ECO:0007669"/>
    <property type="project" value="UniProtKB-SubCell"/>
</dbReference>
<dbReference type="Proteomes" id="UP000001551">
    <property type="component" value="Chromosome"/>
</dbReference>
<dbReference type="AlphaFoldDB" id="E6U8D1"/>
<gene>
    <name evidence="5" type="ordered locus">Ethha_2758</name>
</gene>
<keyword evidence="5" id="KW-0808">Transferase</keyword>
<dbReference type="PRINTS" id="PR00107">
    <property type="entry name" value="PHOSPHOCPHPR"/>
</dbReference>
<dbReference type="GO" id="GO:0009401">
    <property type="term" value="P:phosphoenolpyruvate-dependent sugar phosphotransferase system"/>
    <property type="evidence" value="ECO:0007669"/>
    <property type="project" value="UniProtKB-KW"/>
</dbReference>
<dbReference type="CDD" id="cd00367">
    <property type="entry name" value="PTS-HPr_like"/>
    <property type="match status" value="1"/>
</dbReference>
<keyword evidence="2" id="KW-0963">Cytoplasm</keyword>
<reference evidence="5 6" key="1">
    <citation type="submission" date="2010-12" db="EMBL/GenBank/DDBJ databases">
        <title>Complete sequence of Ethanoligenens harbinense YUAN-3.</title>
        <authorList>
            <person name="Lucas S."/>
            <person name="Copeland A."/>
            <person name="Lapidus A."/>
            <person name="Cheng J.-F."/>
            <person name="Bruce D."/>
            <person name="Goodwin L."/>
            <person name="Pitluck S."/>
            <person name="Chertkov O."/>
            <person name="Misra M."/>
            <person name="Detter J.C."/>
            <person name="Han C."/>
            <person name="Tapia R."/>
            <person name="Land M."/>
            <person name="Hauser L."/>
            <person name="Jeffries C."/>
            <person name="Kyrpides N."/>
            <person name="Ivanova N."/>
            <person name="Mikhailova N."/>
            <person name="Wang A."/>
            <person name="Mouttaki H."/>
            <person name="He Z."/>
            <person name="Zhou J."/>
            <person name="Hemme C.L."/>
            <person name="Woyke T."/>
        </authorList>
    </citation>
    <scope>NUCLEOTIDE SEQUENCE [LARGE SCALE GENOMIC DNA]</scope>
    <source>
        <strain evidence="6">DSM 18485 / JCM 12961 / CGMCC 1.5033 / YUAN-3</strain>
    </source>
</reference>
<dbReference type="SUPFAM" id="SSF55594">
    <property type="entry name" value="HPr-like"/>
    <property type="match status" value="1"/>
</dbReference>
<evidence type="ECO:0000256" key="1">
    <source>
        <dbReference type="ARBA" id="ARBA00004496"/>
    </source>
</evidence>
<dbReference type="NCBIfam" id="TIGR01003">
    <property type="entry name" value="PTS_HPr_family"/>
    <property type="match status" value="1"/>
</dbReference>
<evidence type="ECO:0000313" key="5">
    <source>
        <dbReference type="EMBL" id="ADU28250.1"/>
    </source>
</evidence>
<protein>
    <submittedName>
        <fullName evidence="5">Phosphotransferase system, phosphocarrier protein HPr</fullName>
    </submittedName>
</protein>
<dbReference type="PROSITE" id="PS00589">
    <property type="entry name" value="PTS_HPR_SER"/>
    <property type="match status" value="1"/>
</dbReference>
<feature type="domain" description="HPr" evidence="4">
    <location>
        <begin position="2"/>
        <end position="89"/>
    </location>
</feature>
<comment type="subcellular location">
    <subcellularLocation>
        <location evidence="1">Cytoplasm</location>
    </subcellularLocation>
</comment>
<dbReference type="EMBL" id="CP002400">
    <property type="protein sequence ID" value="ADU28250.1"/>
    <property type="molecule type" value="Genomic_DNA"/>
</dbReference>
<name>E6U8D1_ETHHY</name>
<dbReference type="Pfam" id="PF00381">
    <property type="entry name" value="PTS-HPr"/>
    <property type="match status" value="1"/>
</dbReference>
<proteinExistence type="predicted"/>
<accession>E6U8D1</accession>
<dbReference type="InterPro" id="IPR000032">
    <property type="entry name" value="HPr-like"/>
</dbReference>
<organism evidence="5 6">
    <name type="scientific">Ethanoligenens harbinense (strain DSM 18485 / JCM 12961 / CGMCC 1.5033 / YUAN-3)</name>
    <dbReference type="NCBI Taxonomy" id="663278"/>
    <lineage>
        <taxon>Bacteria</taxon>
        <taxon>Bacillati</taxon>
        <taxon>Bacillota</taxon>
        <taxon>Clostridia</taxon>
        <taxon>Eubacteriales</taxon>
        <taxon>Oscillospiraceae</taxon>
        <taxon>Ethanoligenens</taxon>
    </lineage>
</organism>
<dbReference type="Gene3D" id="3.30.1340.10">
    <property type="entry name" value="HPr-like"/>
    <property type="match status" value="1"/>
</dbReference>